<organism evidence="2 3">
    <name type="scientific">Pediococcus stilesii</name>
    <dbReference type="NCBI Taxonomy" id="331679"/>
    <lineage>
        <taxon>Bacteria</taxon>
        <taxon>Bacillati</taxon>
        <taxon>Bacillota</taxon>
        <taxon>Bacilli</taxon>
        <taxon>Lactobacillales</taxon>
        <taxon>Lactobacillaceae</taxon>
        <taxon>Pediococcus</taxon>
    </lineage>
</organism>
<dbReference type="Proteomes" id="UP000051859">
    <property type="component" value="Unassembled WGS sequence"/>
</dbReference>
<gene>
    <name evidence="2" type="ORF">IV81_GL001715</name>
</gene>
<feature type="transmembrane region" description="Helical" evidence="1">
    <location>
        <begin position="6"/>
        <end position="25"/>
    </location>
</feature>
<protein>
    <submittedName>
        <fullName evidence="2">Uncharacterized protein</fullName>
    </submittedName>
</protein>
<keyword evidence="3" id="KW-1185">Reference proteome</keyword>
<reference evidence="2 3" key="1">
    <citation type="journal article" date="2015" name="Genome Announc.">
        <title>Expanding the biotechnology potential of lactobacilli through comparative genomics of 213 strains and associated genera.</title>
        <authorList>
            <person name="Sun Z."/>
            <person name="Harris H.M."/>
            <person name="McCann A."/>
            <person name="Guo C."/>
            <person name="Argimon S."/>
            <person name="Zhang W."/>
            <person name="Yang X."/>
            <person name="Jeffery I.B."/>
            <person name="Cooney J.C."/>
            <person name="Kagawa T.F."/>
            <person name="Liu W."/>
            <person name="Song Y."/>
            <person name="Salvetti E."/>
            <person name="Wrobel A."/>
            <person name="Rasinkangas P."/>
            <person name="Parkhill J."/>
            <person name="Rea M.C."/>
            <person name="O'Sullivan O."/>
            <person name="Ritari J."/>
            <person name="Douillard F.P."/>
            <person name="Paul Ross R."/>
            <person name="Yang R."/>
            <person name="Briner A.E."/>
            <person name="Felis G.E."/>
            <person name="de Vos W.M."/>
            <person name="Barrangou R."/>
            <person name="Klaenhammer T.R."/>
            <person name="Caufield P.W."/>
            <person name="Cui Y."/>
            <person name="Zhang H."/>
            <person name="O'Toole P.W."/>
        </authorList>
    </citation>
    <scope>NUCLEOTIDE SEQUENCE [LARGE SCALE GENOMIC DNA]</scope>
    <source>
        <strain evidence="2 3">DSM 18001</strain>
    </source>
</reference>
<evidence type="ECO:0000313" key="2">
    <source>
        <dbReference type="EMBL" id="KRN94072.1"/>
    </source>
</evidence>
<dbReference type="RefSeq" id="WP_057802722.1">
    <property type="nucleotide sequence ID" value="NZ_JQBX01000008.1"/>
</dbReference>
<accession>A0A0R2KWZ0</accession>
<evidence type="ECO:0000313" key="3">
    <source>
        <dbReference type="Proteomes" id="UP000051859"/>
    </source>
</evidence>
<evidence type="ECO:0000256" key="1">
    <source>
        <dbReference type="SAM" id="Phobius"/>
    </source>
</evidence>
<feature type="transmembrane region" description="Helical" evidence="1">
    <location>
        <begin position="37"/>
        <end position="58"/>
    </location>
</feature>
<keyword evidence="1" id="KW-0472">Membrane</keyword>
<keyword evidence="1" id="KW-0812">Transmembrane</keyword>
<dbReference type="EMBL" id="JQBX01000008">
    <property type="protein sequence ID" value="KRN94072.1"/>
    <property type="molecule type" value="Genomic_DNA"/>
</dbReference>
<comment type="caution">
    <text evidence="2">The sequence shown here is derived from an EMBL/GenBank/DDBJ whole genome shotgun (WGS) entry which is preliminary data.</text>
</comment>
<sequence length="218" mass="24480">METFLAFTFLGGLIVLLVGAIIFFIDYAQKREKKKSLTIVVVGMALTVLSFGGEALIIQHNTKVAQVRKDELLVEKKKKDKKFKNTASDLLAKYYVIWGDSEDLGNSVNKDWENAIDDDPEGFDVEKTIDDIENKNDDKITAINDGIDELDTYLDILKKNDTGRYNYKDFEKANDNISTLSDLVTSPSGSYSSFGTKFSDDDDAVSKSFDDIQKIVEQ</sequence>
<name>A0A0R2KWZ0_9LACO</name>
<dbReference type="AlphaFoldDB" id="A0A0R2KWZ0"/>
<dbReference type="PATRIC" id="fig|331679.3.peg.1752"/>
<keyword evidence="1" id="KW-1133">Transmembrane helix</keyword>
<proteinExistence type="predicted"/>